<reference evidence="2" key="2">
    <citation type="submission" date="2015-06" db="UniProtKB">
        <authorList>
            <consortium name="EnsemblPlants"/>
        </authorList>
    </citation>
    <scope>IDENTIFICATION</scope>
    <source>
        <strain evidence="2">DM1-3 516 R44</strain>
    </source>
</reference>
<proteinExistence type="predicted"/>
<accession>M1DZ80</accession>
<feature type="region of interest" description="Disordered" evidence="1">
    <location>
        <begin position="1"/>
        <end position="33"/>
    </location>
</feature>
<dbReference type="HOGENOM" id="CLU_2282422_0_0_1"/>
<dbReference type="Proteomes" id="UP000011115">
    <property type="component" value="Unassembled WGS sequence"/>
</dbReference>
<dbReference type="PaxDb" id="4113-PGSC0003DMT400096776"/>
<dbReference type="AlphaFoldDB" id="M1DZ80"/>
<name>M1DZ80_SOLTU</name>
<dbReference type="Gramene" id="PGSC0003DMT400096776">
    <property type="protein sequence ID" value="PGSC0003DMT400096776"/>
    <property type="gene ID" value="PGSC0003DMG400046347"/>
</dbReference>
<dbReference type="EnsemblPlants" id="PGSC0003DMT400096776">
    <property type="protein sequence ID" value="PGSC0003DMT400096776"/>
    <property type="gene ID" value="PGSC0003DMG400046347"/>
</dbReference>
<evidence type="ECO:0000313" key="3">
    <source>
        <dbReference type="Proteomes" id="UP000011115"/>
    </source>
</evidence>
<sequence length="126" mass="13997">MAPKVKNVGGSNGSRKGKTSRSSSGREPVQKFGKKAVQKYGWEWFKCQKEAKYMGEKFVNEVRLQSQFPVIYRTMIELGLRSGPVFLEPLDDDEGTVGEAIDDEEEDAVDEAANALMVFDGVDDEA</sequence>
<protein>
    <submittedName>
        <fullName evidence="2">Uncharacterized protein</fullName>
    </submittedName>
</protein>
<organism evidence="2 3">
    <name type="scientific">Solanum tuberosum</name>
    <name type="common">Potato</name>
    <dbReference type="NCBI Taxonomy" id="4113"/>
    <lineage>
        <taxon>Eukaryota</taxon>
        <taxon>Viridiplantae</taxon>
        <taxon>Streptophyta</taxon>
        <taxon>Embryophyta</taxon>
        <taxon>Tracheophyta</taxon>
        <taxon>Spermatophyta</taxon>
        <taxon>Magnoliopsida</taxon>
        <taxon>eudicotyledons</taxon>
        <taxon>Gunneridae</taxon>
        <taxon>Pentapetalae</taxon>
        <taxon>asterids</taxon>
        <taxon>lamiids</taxon>
        <taxon>Solanales</taxon>
        <taxon>Solanaceae</taxon>
        <taxon>Solanoideae</taxon>
        <taxon>Solaneae</taxon>
        <taxon>Solanum</taxon>
    </lineage>
</organism>
<evidence type="ECO:0000256" key="1">
    <source>
        <dbReference type="SAM" id="MobiDB-lite"/>
    </source>
</evidence>
<dbReference type="InParanoid" id="M1DZ80"/>
<keyword evidence="3" id="KW-1185">Reference proteome</keyword>
<reference evidence="3" key="1">
    <citation type="journal article" date="2011" name="Nature">
        <title>Genome sequence and analysis of the tuber crop potato.</title>
        <authorList>
            <consortium name="The Potato Genome Sequencing Consortium"/>
        </authorList>
    </citation>
    <scope>NUCLEOTIDE SEQUENCE [LARGE SCALE GENOMIC DNA]</scope>
    <source>
        <strain evidence="3">cv. DM1-3 516 R44</strain>
    </source>
</reference>
<evidence type="ECO:0000313" key="2">
    <source>
        <dbReference type="EnsemblPlants" id="PGSC0003DMT400096776"/>
    </source>
</evidence>